<organism evidence="3 4">
    <name type="scientific">Canna indica</name>
    <name type="common">Indian-shot</name>
    <dbReference type="NCBI Taxonomy" id="4628"/>
    <lineage>
        <taxon>Eukaryota</taxon>
        <taxon>Viridiplantae</taxon>
        <taxon>Streptophyta</taxon>
        <taxon>Embryophyta</taxon>
        <taxon>Tracheophyta</taxon>
        <taxon>Spermatophyta</taxon>
        <taxon>Magnoliopsida</taxon>
        <taxon>Liliopsida</taxon>
        <taxon>Zingiberales</taxon>
        <taxon>Cannaceae</taxon>
        <taxon>Canna</taxon>
    </lineage>
</organism>
<dbReference type="Pfam" id="PF03108">
    <property type="entry name" value="DBD_Tnp_Mut"/>
    <property type="match status" value="1"/>
</dbReference>
<dbReference type="EMBL" id="CP136894">
    <property type="protein sequence ID" value="WOL07656.1"/>
    <property type="molecule type" value="Genomic_DNA"/>
</dbReference>
<name>A0AAQ3QCI9_9LILI</name>
<evidence type="ECO:0000313" key="4">
    <source>
        <dbReference type="Proteomes" id="UP001327560"/>
    </source>
</evidence>
<evidence type="ECO:0000313" key="3">
    <source>
        <dbReference type="EMBL" id="WOL07656.1"/>
    </source>
</evidence>
<accession>A0AAQ3QCI9</accession>
<dbReference type="InterPro" id="IPR004332">
    <property type="entry name" value="Transposase_MuDR"/>
</dbReference>
<evidence type="ECO:0000259" key="2">
    <source>
        <dbReference type="Pfam" id="PF03108"/>
    </source>
</evidence>
<feature type="domain" description="Transposase MuDR plant" evidence="2">
    <location>
        <begin position="117"/>
        <end position="180"/>
    </location>
</feature>
<protein>
    <recommendedName>
        <fullName evidence="2">Transposase MuDR plant domain-containing protein</fullName>
    </recommendedName>
</protein>
<evidence type="ECO:0000256" key="1">
    <source>
        <dbReference type="SAM" id="MobiDB-lite"/>
    </source>
</evidence>
<feature type="region of interest" description="Disordered" evidence="1">
    <location>
        <begin position="63"/>
        <end position="101"/>
    </location>
</feature>
<dbReference type="Proteomes" id="UP001327560">
    <property type="component" value="Chromosome 5"/>
</dbReference>
<feature type="compositionally biased region" description="Basic and acidic residues" evidence="1">
    <location>
        <begin position="78"/>
        <end position="93"/>
    </location>
</feature>
<proteinExistence type="predicted"/>
<gene>
    <name evidence="3" type="ORF">Cni_G16403</name>
</gene>
<keyword evidence="4" id="KW-1185">Reference proteome</keyword>
<reference evidence="3 4" key="1">
    <citation type="submission" date="2023-10" db="EMBL/GenBank/DDBJ databases">
        <title>Chromosome-scale genome assembly provides insights into flower coloration mechanisms of Canna indica.</title>
        <authorList>
            <person name="Li C."/>
        </authorList>
    </citation>
    <scope>NUCLEOTIDE SEQUENCE [LARGE SCALE GENOMIC DNA]</scope>
    <source>
        <tissue evidence="3">Flower</tissue>
    </source>
</reference>
<dbReference type="PANTHER" id="PTHR31973:SF191">
    <property type="entry name" value="OS05G0489400 PROTEIN"/>
    <property type="match status" value="1"/>
</dbReference>
<sequence>MANSDTAFVFFKFYPIPEGTIPLNLYMGGEIVLRPKSQYKGGETKKLWLKKKLMTCSMIRKSVNDKKKEPSDESEYEPSDHLDTTSESENEHGNKKKRKKQKFATFNEKTDFHGRVELIVGMCFNDFKVCRSTLRKYAVQRGIHFVFIKNEWRRITIACKRGCGWKVHASPSHKNKAFQIKTWTNMEHKNCGWEFGNTKADSKWLADEYLEHIRVQPHWDNKAFQNQVHRDHKVTMSRY</sequence>
<dbReference type="PANTHER" id="PTHR31973">
    <property type="entry name" value="POLYPROTEIN, PUTATIVE-RELATED"/>
    <property type="match status" value="1"/>
</dbReference>
<dbReference type="AlphaFoldDB" id="A0AAQ3QCI9"/>